<reference evidence="2" key="2">
    <citation type="journal article" date="2018" name="Plant J.">
        <title>The Sorghum bicolor reference genome: improved assembly, gene annotations, a transcriptome atlas, and signatures of genome organization.</title>
        <authorList>
            <person name="McCormick R.F."/>
            <person name="Truong S.K."/>
            <person name="Sreedasyam A."/>
            <person name="Jenkins J."/>
            <person name="Shu S."/>
            <person name="Sims D."/>
            <person name="Kennedy M."/>
            <person name="Amirebrahimi M."/>
            <person name="Weers B.D."/>
            <person name="McKinley B."/>
            <person name="Mattison A."/>
            <person name="Morishige D.T."/>
            <person name="Grimwood J."/>
            <person name="Schmutz J."/>
            <person name="Mullet J.E."/>
        </authorList>
    </citation>
    <scope>NUCLEOTIDE SEQUENCE [LARGE SCALE GENOMIC DNA]</scope>
    <source>
        <strain evidence="2">cv. BTx623</strain>
    </source>
</reference>
<evidence type="ECO:0000313" key="2">
    <source>
        <dbReference type="Proteomes" id="UP000000768"/>
    </source>
</evidence>
<keyword evidence="2" id="KW-1185">Reference proteome</keyword>
<evidence type="ECO:0000313" key="1">
    <source>
        <dbReference type="EMBL" id="OQU76108.1"/>
    </source>
</evidence>
<dbReference type="EMBL" id="CM000769">
    <property type="protein sequence ID" value="OQU76108.1"/>
    <property type="molecule type" value="Genomic_DNA"/>
</dbReference>
<protein>
    <submittedName>
        <fullName evidence="1">Uncharacterized protein</fullName>
    </submittedName>
</protein>
<gene>
    <name evidence="1" type="ORF">SORBI_3010G092650</name>
</gene>
<sequence>MVLQTKLCPAAFQPEILSHSSFRQWWKLGEKSTGQPGHYVCVINRLSNFSDQDPRDDSHQTAERAAFLEKNTPVDRPVVFLHRKTGNNAPSVVCRIAILCCAIC</sequence>
<dbReference type="Gramene" id="OQU76108">
    <property type="protein sequence ID" value="OQU76108"/>
    <property type="gene ID" value="SORBI_3010G092650"/>
</dbReference>
<dbReference type="Proteomes" id="UP000000768">
    <property type="component" value="Chromosome 10"/>
</dbReference>
<name>A0A1W0VS45_SORBI</name>
<dbReference type="InParanoid" id="A0A1W0VS45"/>
<dbReference type="AlphaFoldDB" id="A0A1W0VS45"/>
<accession>A0A1W0VS45</accession>
<reference evidence="1 2" key="1">
    <citation type="journal article" date="2009" name="Nature">
        <title>The Sorghum bicolor genome and the diversification of grasses.</title>
        <authorList>
            <person name="Paterson A.H."/>
            <person name="Bowers J.E."/>
            <person name="Bruggmann R."/>
            <person name="Dubchak I."/>
            <person name="Grimwood J."/>
            <person name="Gundlach H."/>
            <person name="Haberer G."/>
            <person name="Hellsten U."/>
            <person name="Mitros T."/>
            <person name="Poliakov A."/>
            <person name="Schmutz J."/>
            <person name="Spannagl M."/>
            <person name="Tang H."/>
            <person name="Wang X."/>
            <person name="Wicker T."/>
            <person name="Bharti A.K."/>
            <person name="Chapman J."/>
            <person name="Feltus F.A."/>
            <person name="Gowik U."/>
            <person name="Grigoriev I.V."/>
            <person name="Lyons E."/>
            <person name="Maher C.A."/>
            <person name="Martis M."/>
            <person name="Narechania A."/>
            <person name="Otillar R.P."/>
            <person name="Penning B.W."/>
            <person name="Salamov A.A."/>
            <person name="Wang Y."/>
            <person name="Zhang L."/>
            <person name="Carpita N.C."/>
            <person name="Freeling M."/>
            <person name="Gingle A.R."/>
            <person name="Hash C.T."/>
            <person name="Keller B."/>
            <person name="Klein P."/>
            <person name="Kresovich S."/>
            <person name="McCann M.C."/>
            <person name="Ming R."/>
            <person name="Peterson D.G."/>
            <person name="Mehboob-ur-Rahman"/>
            <person name="Ware D."/>
            <person name="Westhoff P."/>
            <person name="Mayer K.F."/>
            <person name="Messing J."/>
            <person name="Rokhsar D.S."/>
        </authorList>
    </citation>
    <scope>NUCLEOTIDE SEQUENCE [LARGE SCALE GENOMIC DNA]</scope>
    <source>
        <strain evidence="2">cv. BTx623</strain>
    </source>
</reference>
<organism evidence="1 2">
    <name type="scientific">Sorghum bicolor</name>
    <name type="common">Sorghum</name>
    <name type="synonym">Sorghum vulgare</name>
    <dbReference type="NCBI Taxonomy" id="4558"/>
    <lineage>
        <taxon>Eukaryota</taxon>
        <taxon>Viridiplantae</taxon>
        <taxon>Streptophyta</taxon>
        <taxon>Embryophyta</taxon>
        <taxon>Tracheophyta</taxon>
        <taxon>Spermatophyta</taxon>
        <taxon>Magnoliopsida</taxon>
        <taxon>Liliopsida</taxon>
        <taxon>Poales</taxon>
        <taxon>Poaceae</taxon>
        <taxon>PACMAD clade</taxon>
        <taxon>Panicoideae</taxon>
        <taxon>Andropogonodae</taxon>
        <taxon>Andropogoneae</taxon>
        <taxon>Sorghinae</taxon>
        <taxon>Sorghum</taxon>
    </lineage>
</organism>
<proteinExistence type="predicted"/>